<keyword evidence="9" id="KW-0234">DNA repair</keyword>
<dbReference type="AlphaFoldDB" id="A0A8I0GC11"/>
<keyword evidence="8" id="KW-0460">Magnesium</keyword>
<gene>
    <name evidence="13" type="ORF">H8R10_04015</name>
</gene>
<dbReference type="InterPro" id="IPR015797">
    <property type="entry name" value="NUDIX_hydrolase-like_dom_sf"/>
</dbReference>
<evidence type="ECO:0000256" key="10">
    <source>
        <dbReference type="ARBA" id="ARBA00035861"/>
    </source>
</evidence>
<evidence type="ECO:0000256" key="1">
    <source>
        <dbReference type="ARBA" id="ARBA00001946"/>
    </source>
</evidence>
<accession>A0A8I0GC11</accession>
<dbReference type="GO" id="GO:0044716">
    <property type="term" value="F:8-oxo-GDP phosphatase activity"/>
    <property type="evidence" value="ECO:0007669"/>
    <property type="project" value="TreeGrafter"/>
</dbReference>
<proteinExistence type="inferred from homology"/>
<dbReference type="GO" id="GO:0035539">
    <property type="term" value="F:8-oxo-7,8-dihydrodeoxyguanosine triphosphate pyrophosphatase activity"/>
    <property type="evidence" value="ECO:0007669"/>
    <property type="project" value="UniProtKB-EC"/>
</dbReference>
<protein>
    <recommendedName>
        <fullName evidence="11">8-oxo-dGTP diphosphatase</fullName>
        <ecNumber evidence="11">3.6.1.55</ecNumber>
    </recommendedName>
</protein>
<dbReference type="InterPro" id="IPR047127">
    <property type="entry name" value="MutT-like"/>
</dbReference>
<dbReference type="GO" id="GO:0008413">
    <property type="term" value="F:8-oxo-7,8-dihydroguanosine triphosphate pyrophosphatase activity"/>
    <property type="evidence" value="ECO:0007669"/>
    <property type="project" value="TreeGrafter"/>
</dbReference>
<organism evidence="13 14">
    <name type="scientific">Nanchangia anserum</name>
    <dbReference type="NCBI Taxonomy" id="2692125"/>
    <lineage>
        <taxon>Bacteria</taxon>
        <taxon>Bacillati</taxon>
        <taxon>Actinomycetota</taxon>
        <taxon>Actinomycetes</taxon>
        <taxon>Actinomycetales</taxon>
        <taxon>Actinomycetaceae</taxon>
        <taxon>Nanchangia</taxon>
    </lineage>
</organism>
<dbReference type="EC" id="3.6.1.55" evidence="11"/>
<evidence type="ECO:0000256" key="2">
    <source>
        <dbReference type="ARBA" id="ARBA00005582"/>
    </source>
</evidence>
<dbReference type="GO" id="GO:0006281">
    <property type="term" value="P:DNA repair"/>
    <property type="evidence" value="ECO:0007669"/>
    <property type="project" value="UniProtKB-KW"/>
</dbReference>
<keyword evidence="6" id="KW-0227">DNA damage</keyword>
<dbReference type="GO" id="GO:0046872">
    <property type="term" value="F:metal ion binding"/>
    <property type="evidence" value="ECO:0007669"/>
    <property type="project" value="UniProtKB-KW"/>
</dbReference>
<comment type="catalytic activity">
    <reaction evidence="10">
        <text>8-oxo-dGTP + H2O = 8-oxo-dGMP + diphosphate + H(+)</text>
        <dbReference type="Rhea" id="RHEA:31575"/>
        <dbReference type="ChEBI" id="CHEBI:15377"/>
        <dbReference type="ChEBI" id="CHEBI:15378"/>
        <dbReference type="ChEBI" id="CHEBI:33019"/>
        <dbReference type="ChEBI" id="CHEBI:63224"/>
        <dbReference type="ChEBI" id="CHEBI:77896"/>
        <dbReference type="EC" id="3.6.1.55"/>
    </reaction>
</comment>
<evidence type="ECO:0000256" key="5">
    <source>
        <dbReference type="ARBA" id="ARBA00022723"/>
    </source>
</evidence>
<evidence type="ECO:0000259" key="12">
    <source>
        <dbReference type="PROSITE" id="PS51462"/>
    </source>
</evidence>
<keyword evidence="3" id="KW-0515">Mutator protein</keyword>
<reference evidence="13 14" key="1">
    <citation type="submission" date="2020-08" db="EMBL/GenBank/DDBJ databases">
        <title>Winkia gen. nov., sp. nov., isolated from faeces of the Anser albifrons in China.</title>
        <authorList>
            <person name="Liu Q."/>
        </authorList>
    </citation>
    <scope>NUCLEOTIDE SEQUENCE [LARGE SCALE GENOMIC DNA]</scope>
    <source>
        <strain evidence="13 14">C62</strain>
    </source>
</reference>
<dbReference type="Gene3D" id="3.90.79.10">
    <property type="entry name" value="Nucleoside Triphosphate Pyrophosphohydrolase"/>
    <property type="match status" value="1"/>
</dbReference>
<dbReference type="GO" id="GO:0044715">
    <property type="term" value="F:8-oxo-dGDP phosphatase activity"/>
    <property type="evidence" value="ECO:0007669"/>
    <property type="project" value="TreeGrafter"/>
</dbReference>
<comment type="caution">
    <text evidence="13">The sequence shown here is derived from an EMBL/GenBank/DDBJ whole genome shotgun (WGS) entry which is preliminary data.</text>
</comment>
<keyword evidence="5" id="KW-0479">Metal-binding</keyword>
<dbReference type="Proteomes" id="UP000627538">
    <property type="component" value="Unassembled WGS sequence"/>
</dbReference>
<dbReference type="Pfam" id="PF00293">
    <property type="entry name" value="NUDIX"/>
    <property type="match status" value="1"/>
</dbReference>
<evidence type="ECO:0000313" key="14">
    <source>
        <dbReference type="Proteomes" id="UP000627538"/>
    </source>
</evidence>
<dbReference type="PANTHER" id="PTHR47707">
    <property type="entry name" value="8-OXO-DGTP DIPHOSPHATASE"/>
    <property type="match status" value="1"/>
</dbReference>
<keyword evidence="14" id="KW-1185">Reference proteome</keyword>
<evidence type="ECO:0000256" key="6">
    <source>
        <dbReference type="ARBA" id="ARBA00022763"/>
    </source>
</evidence>
<dbReference type="EMBL" id="JACRUO010000001">
    <property type="protein sequence ID" value="MBD3689395.1"/>
    <property type="molecule type" value="Genomic_DNA"/>
</dbReference>
<dbReference type="RefSeq" id="WP_191071444.1">
    <property type="nucleotide sequence ID" value="NZ_CP060506.1"/>
</dbReference>
<dbReference type="InterPro" id="IPR000086">
    <property type="entry name" value="NUDIX_hydrolase_dom"/>
</dbReference>
<sequence length="140" mass="15173">MSRLIVAAIITGPADTVLASARAYPPDLAGRYEFPGGKVEPGEDAATALRRELAEELCVCAQIGPELANPDRADGLWPILEGRDMRVLWARIPEGAEPAVTAAHLHHVWQPRTHLADLDWLAPDLPIARLIARKSPPNVP</sequence>
<evidence type="ECO:0000313" key="13">
    <source>
        <dbReference type="EMBL" id="MBD3689395.1"/>
    </source>
</evidence>
<evidence type="ECO:0000256" key="3">
    <source>
        <dbReference type="ARBA" id="ARBA00022457"/>
    </source>
</evidence>
<keyword evidence="7" id="KW-0378">Hydrolase</keyword>
<feature type="domain" description="Nudix hydrolase" evidence="12">
    <location>
        <begin position="1"/>
        <end position="140"/>
    </location>
</feature>
<evidence type="ECO:0000256" key="7">
    <source>
        <dbReference type="ARBA" id="ARBA00022801"/>
    </source>
</evidence>
<dbReference type="GO" id="GO:0006260">
    <property type="term" value="P:DNA replication"/>
    <property type="evidence" value="ECO:0007669"/>
    <property type="project" value="UniProtKB-KW"/>
</dbReference>
<evidence type="ECO:0000256" key="9">
    <source>
        <dbReference type="ARBA" id="ARBA00023204"/>
    </source>
</evidence>
<dbReference type="PANTHER" id="PTHR47707:SF1">
    <property type="entry name" value="NUDIX HYDROLASE FAMILY PROTEIN"/>
    <property type="match status" value="1"/>
</dbReference>
<evidence type="ECO:0000256" key="11">
    <source>
        <dbReference type="ARBA" id="ARBA00038905"/>
    </source>
</evidence>
<comment type="cofactor">
    <cofactor evidence="1">
        <name>Mg(2+)</name>
        <dbReference type="ChEBI" id="CHEBI:18420"/>
    </cofactor>
</comment>
<dbReference type="PROSITE" id="PS51462">
    <property type="entry name" value="NUDIX"/>
    <property type="match status" value="1"/>
</dbReference>
<evidence type="ECO:0000256" key="4">
    <source>
        <dbReference type="ARBA" id="ARBA00022705"/>
    </source>
</evidence>
<keyword evidence="4" id="KW-0235">DNA replication</keyword>
<name>A0A8I0GC11_9ACTO</name>
<dbReference type="SUPFAM" id="SSF55811">
    <property type="entry name" value="Nudix"/>
    <property type="match status" value="1"/>
</dbReference>
<evidence type="ECO:0000256" key="8">
    <source>
        <dbReference type="ARBA" id="ARBA00022842"/>
    </source>
</evidence>
<comment type="similarity">
    <text evidence="2">Belongs to the Nudix hydrolase family.</text>
</comment>